<dbReference type="PANTHER" id="PTHR24035">
    <property type="entry name" value="MULTIPLE EPIDERMAL GROWTH FACTOR-LIKE DOMAINS PROTEIN"/>
    <property type="match status" value="1"/>
</dbReference>
<name>A0ABQ9EFZ3_TEGGR</name>
<dbReference type="InterPro" id="IPR009030">
    <property type="entry name" value="Growth_fac_rcpt_cys_sf"/>
</dbReference>
<dbReference type="InterPro" id="IPR008979">
    <property type="entry name" value="Galactose-bd-like_sf"/>
</dbReference>
<evidence type="ECO:0000313" key="7">
    <source>
        <dbReference type="Proteomes" id="UP001217089"/>
    </source>
</evidence>
<keyword evidence="7" id="KW-1185">Reference proteome</keyword>
<dbReference type="EMBL" id="JARBDR010000918">
    <property type="protein sequence ID" value="KAJ8302355.1"/>
    <property type="molecule type" value="Genomic_DNA"/>
</dbReference>
<dbReference type="CDD" id="cd12087">
    <property type="entry name" value="TM_EGFR-like"/>
    <property type="match status" value="1"/>
</dbReference>
<dbReference type="SUPFAM" id="SSF49785">
    <property type="entry name" value="Galactose-binding domain-like"/>
    <property type="match status" value="1"/>
</dbReference>
<evidence type="ECO:0000259" key="5">
    <source>
        <dbReference type="SMART" id="SM00607"/>
    </source>
</evidence>
<evidence type="ECO:0000256" key="4">
    <source>
        <dbReference type="SAM" id="Phobius"/>
    </source>
</evidence>
<dbReference type="SUPFAM" id="SSF57184">
    <property type="entry name" value="Growth factor receptor domain"/>
    <property type="match status" value="1"/>
</dbReference>
<dbReference type="SUPFAM" id="SSF52799">
    <property type="entry name" value="(Phosphotyrosine protein) phosphatases II"/>
    <property type="match status" value="1"/>
</dbReference>
<keyword evidence="3" id="KW-1015">Disulfide bond</keyword>
<evidence type="ECO:0000256" key="1">
    <source>
        <dbReference type="ARBA" id="ARBA00022723"/>
    </source>
</evidence>
<feature type="transmembrane region" description="Helical" evidence="4">
    <location>
        <begin position="284"/>
        <end position="306"/>
    </location>
</feature>
<keyword evidence="2" id="KW-0106">Calcium</keyword>
<organism evidence="6 7">
    <name type="scientific">Tegillarca granosa</name>
    <name type="common">Malaysian cockle</name>
    <name type="synonym">Anadara granosa</name>
    <dbReference type="NCBI Taxonomy" id="220873"/>
    <lineage>
        <taxon>Eukaryota</taxon>
        <taxon>Metazoa</taxon>
        <taxon>Spiralia</taxon>
        <taxon>Lophotrochozoa</taxon>
        <taxon>Mollusca</taxon>
        <taxon>Bivalvia</taxon>
        <taxon>Autobranchia</taxon>
        <taxon>Pteriomorphia</taxon>
        <taxon>Arcoida</taxon>
        <taxon>Arcoidea</taxon>
        <taxon>Arcidae</taxon>
        <taxon>Tegillarca</taxon>
    </lineage>
</organism>
<dbReference type="Gene3D" id="2.60.120.260">
    <property type="entry name" value="Galactose-binding domain-like"/>
    <property type="match status" value="1"/>
</dbReference>
<keyword evidence="4" id="KW-1133">Transmembrane helix</keyword>
<evidence type="ECO:0000256" key="3">
    <source>
        <dbReference type="ARBA" id="ARBA00023157"/>
    </source>
</evidence>
<dbReference type="SMART" id="SM00607">
    <property type="entry name" value="FTP"/>
    <property type="match status" value="1"/>
</dbReference>
<sequence>MLTSKGMFQLRHFIVICVFTPLYFVHGQVVNLAFSKTTSSTVVNHHLPSLAVDGNLSQELLNCAHTQYRPRQEVAWWQVDLTVIAEIINITIYYRQSEDNFMAVRRLNGFQITVRMDTNWRKKTPCYSDNDLEYPSNITTIDECKGPGRYVTIFNYHFDALDESIGPLLELCEVQIFVCKTACVNNTFGEGCNSTCHCNQSTCNNSNGQCLKKGCKPGWKGNSCFTQCIENTFGQDCKYTCHCLNGTCNRIHGTCTTPGCKPGYQSKTCSELDSDINISSIPTIVGGLFGALGFILVTVLIITFIFRRRRNAKAKDDANMPQDKPDDVLEHVYHELGPTENTEFDSRFKVTCFQYWPESSSVLACLDYEIILLEEQRRSEFITRKLKVKNTKCCYRNEAIDICMFVTEMRKTRINMVAKEMLIDNLPVYDDTVYKEALLKKNRGKHRNQRTIPLLLQHCRRIFGKSSIVNDKNHLQRRKSTRKKYNMYFYFILFNKQPNRPLKVHFVSVKEEIKMN</sequence>
<dbReference type="InterPro" id="IPR006585">
    <property type="entry name" value="FTP1"/>
</dbReference>
<protein>
    <recommendedName>
        <fullName evidence="5">Fucolectin tachylectin-4 pentraxin-1 domain-containing protein</fullName>
    </recommendedName>
</protein>
<dbReference type="Pfam" id="PF22633">
    <property type="entry name" value="F5_F8_type_C_2"/>
    <property type="match status" value="1"/>
</dbReference>
<evidence type="ECO:0000256" key="2">
    <source>
        <dbReference type="ARBA" id="ARBA00022837"/>
    </source>
</evidence>
<feature type="domain" description="Fucolectin tachylectin-4 pentraxin-1" evidence="5">
    <location>
        <begin position="29"/>
        <end position="185"/>
    </location>
</feature>
<keyword evidence="4" id="KW-0812">Transmembrane</keyword>
<gene>
    <name evidence="6" type="ORF">KUTeg_021342</name>
</gene>
<reference evidence="6 7" key="1">
    <citation type="submission" date="2022-12" db="EMBL/GenBank/DDBJ databases">
        <title>Chromosome-level genome of Tegillarca granosa.</title>
        <authorList>
            <person name="Kim J."/>
        </authorList>
    </citation>
    <scope>NUCLEOTIDE SEQUENCE [LARGE SCALE GENOMIC DNA]</scope>
    <source>
        <strain evidence="6">Teg-2019</strain>
        <tissue evidence="6">Adductor muscle</tissue>
    </source>
</reference>
<accession>A0ABQ9EFZ3</accession>
<evidence type="ECO:0000313" key="6">
    <source>
        <dbReference type="EMBL" id="KAJ8302355.1"/>
    </source>
</evidence>
<proteinExistence type="predicted"/>
<dbReference type="PANTHER" id="PTHR24035:SF109">
    <property type="entry name" value="PROTEIN DRAPER"/>
    <property type="match status" value="1"/>
</dbReference>
<dbReference type="InterPro" id="IPR052108">
    <property type="entry name" value="MEGF/SIB"/>
</dbReference>
<dbReference type="InterPro" id="IPR029021">
    <property type="entry name" value="Prot-tyrosine_phosphatase-like"/>
</dbReference>
<keyword evidence="4" id="KW-0472">Membrane</keyword>
<keyword evidence="1" id="KW-0479">Metal-binding</keyword>
<dbReference type="Proteomes" id="UP001217089">
    <property type="component" value="Unassembled WGS sequence"/>
</dbReference>
<comment type="caution">
    <text evidence="6">The sequence shown here is derived from an EMBL/GenBank/DDBJ whole genome shotgun (WGS) entry which is preliminary data.</text>
</comment>
<dbReference type="Gene3D" id="2.170.300.10">
    <property type="entry name" value="Tie2 ligand-binding domain superfamily"/>
    <property type="match status" value="1"/>
</dbReference>